<accession>A0A0C1Y6L1</accession>
<evidence type="ECO:0000256" key="4">
    <source>
        <dbReference type="ARBA" id="ARBA00022989"/>
    </source>
</evidence>
<reference evidence="7" key="2">
    <citation type="journal article" date="2015" name="Genome Announc.">
        <title>Draft Genome Sequence of Filamentous Marine Cyanobacterium Lyngbya confervoides Strain BDU141951.</title>
        <authorList>
            <person name="Chandrababunaidu M.M."/>
            <person name="Sen D."/>
            <person name="Tripathy S."/>
        </authorList>
    </citation>
    <scope>NUCLEOTIDE SEQUENCE</scope>
    <source>
        <strain evidence="7">BDU141951</strain>
    </source>
</reference>
<dbReference type="AlphaFoldDB" id="A0A0C1Y6L1"/>
<name>A0A0C1Y6L1_9CYAN</name>
<dbReference type="Gene3D" id="1.20.1720.10">
    <property type="entry name" value="Multidrug resistance protein D"/>
    <property type="match status" value="1"/>
</dbReference>
<dbReference type="Gene3D" id="1.20.1250.20">
    <property type="entry name" value="MFS general substrate transporter like domains"/>
    <property type="match status" value="1"/>
</dbReference>
<organism evidence="7">
    <name type="scientific">Lyngbya confervoides BDU141951</name>
    <dbReference type="NCBI Taxonomy" id="1574623"/>
    <lineage>
        <taxon>Bacteria</taxon>
        <taxon>Bacillati</taxon>
        <taxon>Cyanobacteriota</taxon>
        <taxon>Cyanophyceae</taxon>
        <taxon>Oscillatoriophycideae</taxon>
        <taxon>Oscillatoriales</taxon>
        <taxon>Microcoleaceae</taxon>
        <taxon>Lyngbya</taxon>
    </lineage>
</organism>
<dbReference type="InterPro" id="IPR036259">
    <property type="entry name" value="MFS_trans_sf"/>
</dbReference>
<dbReference type="CDD" id="cd17321">
    <property type="entry name" value="MFS_MMR_MDR_like"/>
    <property type="match status" value="1"/>
</dbReference>
<evidence type="ECO:0000256" key="3">
    <source>
        <dbReference type="ARBA" id="ARBA00022692"/>
    </source>
</evidence>
<reference evidence="7" key="3">
    <citation type="submission" date="2020-02" db="EMBL/GenBank/DDBJ databases">
        <authorList>
            <person name="Sarangi A.N."/>
            <person name="Ghosh S."/>
            <person name="Mukherjee M."/>
            <person name="Tripathy S."/>
        </authorList>
    </citation>
    <scope>NUCLEOTIDE SEQUENCE</scope>
    <source>
        <strain evidence="7">BDU141951</strain>
    </source>
</reference>
<dbReference type="InterPro" id="IPR011701">
    <property type="entry name" value="MFS"/>
</dbReference>
<evidence type="ECO:0000259" key="6">
    <source>
        <dbReference type="PROSITE" id="PS50850"/>
    </source>
</evidence>
<keyword evidence="3" id="KW-0812">Transmembrane</keyword>
<sequence length="528" mass="56713">MKKWMLLVLLSMSMFVVVIDTTIMNVSISALVADLNTTVVGIQSAISLYALVMAAFMLVGSTLADRFGKRLIFLTGMVIFGVGTFTASLSQTLGMLVIGWSVLEGLGSALMVPNLQNLLRDRYTGKDLAFAYGIISAVSAVGAALGPIMGGYLTTFHSWRWAFRLEVIVVIAVLVLSRSIPGDRPQNPPRFDILGALLSIFGFSTVVLSILMAQPYGVWLAKQPLTIGSLAIAPFGLSIVPFMFGGGVLLLLLLLLWERHLERHGQVGLFKPSLFQVPGLVSGFAVRFSHMGLMASFFFIVPLLLQLTFEFTAMQTGIALLPLSISILIFAIAGARLSGRFRAKRIIQVGYILAILGLLQLLFTVQLDATPNQLANAIIFGIGSGLIASQILNLILSSVEEADTTATAGLNSTFEQLGNSVGVALVGAVMLSTLLIGLQRNITSDSEIPADLKPDIVAGLESRIQLVSDTQVQQALEQTTLSPEISDRIELAYRTERLRAFRGGMVFLVFIALLGLVLTPGLPDLKLG</sequence>
<dbReference type="PANTHER" id="PTHR42718:SF9">
    <property type="entry name" value="MAJOR FACILITATOR SUPERFAMILY MULTIDRUG TRANSPORTER MFSC"/>
    <property type="match status" value="1"/>
</dbReference>
<dbReference type="SUPFAM" id="SSF103473">
    <property type="entry name" value="MFS general substrate transporter"/>
    <property type="match status" value="1"/>
</dbReference>
<feature type="domain" description="Major facilitator superfamily (MFS) profile" evidence="6">
    <location>
        <begin position="6"/>
        <end position="523"/>
    </location>
</feature>
<keyword evidence="4" id="KW-1133">Transmembrane helix</keyword>
<dbReference type="GO" id="GO:0005886">
    <property type="term" value="C:plasma membrane"/>
    <property type="evidence" value="ECO:0007669"/>
    <property type="project" value="UniProtKB-SubCell"/>
</dbReference>
<evidence type="ECO:0000256" key="5">
    <source>
        <dbReference type="ARBA" id="ARBA00023136"/>
    </source>
</evidence>
<keyword evidence="2" id="KW-0813">Transport</keyword>
<keyword evidence="5" id="KW-0472">Membrane</keyword>
<evidence type="ECO:0000256" key="1">
    <source>
        <dbReference type="ARBA" id="ARBA00004651"/>
    </source>
</evidence>
<reference evidence="7" key="1">
    <citation type="submission" date="2014-11" db="EMBL/GenBank/DDBJ databases">
        <authorList>
            <person name="Malar M.C."/>
            <person name="Sen D."/>
            <person name="Tripathy S."/>
        </authorList>
    </citation>
    <scope>NUCLEOTIDE SEQUENCE</scope>
    <source>
        <strain evidence="7">BDU141951</strain>
    </source>
</reference>
<evidence type="ECO:0000256" key="2">
    <source>
        <dbReference type="ARBA" id="ARBA00022448"/>
    </source>
</evidence>
<dbReference type="PANTHER" id="PTHR42718">
    <property type="entry name" value="MAJOR FACILITATOR SUPERFAMILY MULTIDRUG TRANSPORTER MFSC"/>
    <property type="match status" value="1"/>
</dbReference>
<dbReference type="EMBL" id="JTHE02000003">
    <property type="protein sequence ID" value="NEV67901.1"/>
    <property type="molecule type" value="Genomic_DNA"/>
</dbReference>
<evidence type="ECO:0000313" key="7">
    <source>
        <dbReference type="EMBL" id="NEV67901.1"/>
    </source>
</evidence>
<protein>
    <submittedName>
        <fullName evidence="7">MFS transporter</fullName>
    </submittedName>
</protein>
<dbReference type="GO" id="GO:0022857">
    <property type="term" value="F:transmembrane transporter activity"/>
    <property type="evidence" value="ECO:0007669"/>
    <property type="project" value="InterPro"/>
</dbReference>
<comment type="caution">
    <text evidence="7">The sequence shown here is derived from an EMBL/GenBank/DDBJ whole genome shotgun (WGS) entry which is preliminary data.</text>
</comment>
<proteinExistence type="predicted"/>
<dbReference type="PRINTS" id="PR01036">
    <property type="entry name" value="TCRTETB"/>
</dbReference>
<gene>
    <name evidence="7" type="ORF">QQ91_012330</name>
</gene>
<dbReference type="InterPro" id="IPR020846">
    <property type="entry name" value="MFS_dom"/>
</dbReference>
<dbReference type="Pfam" id="PF07690">
    <property type="entry name" value="MFS_1"/>
    <property type="match status" value="1"/>
</dbReference>
<comment type="subcellular location">
    <subcellularLocation>
        <location evidence="1">Cell membrane</location>
        <topology evidence="1">Multi-pass membrane protein</topology>
    </subcellularLocation>
</comment>
<dbReference type="PROSITE" id="PS50850">
    <property type="entry name" value="MFS"/>
    <property type="match status" value="1"/>
</dbReference>